<reference evidence="4" key="3">
    <citation type="submission" date="2019-06" db="EMBL/GenBank/DDBJ databases">
        <authorList>
            <person name="Poynton C."/>
            <person name="Hasenbein S."/>
            <person name="Benoit J.B."/>
            <person name="Sepulveda M.S."/>
            <person name="Poelchau M.F."/>
            <person name="Murali S.C."/>
            <person name="Chen S."/>
            <person name="Glastad K.M."/>
            <person name="Werren J.H."/>
            <person name="Vineis J.H."/>
            <person name="Bowen J.L."/>
            <person name="Friedrich M."/>
            <person name="Jones J."/>
            <person name="Robertson H.M."/>
            <person name="Feyereisen R."/>
            <person name="Mechler-Hickson A."/>
            <person name="Mathers N."/>
            <person name="Lee C.E."/>
            <person name="Colbourne J.K."/>
            <person name="Biales A."/>
            <person name="Johnston J.S."/>
            <person name="Wellborn G.A."/>
            <person name="Rosendale A.J."/>
            <person name="Cridge A.G."/>
            <person name="Munoz-Torres M.C."/>
            <person name="Bain P.A."/>
            <person name="Manny A.R."/>
            <person name="Major K.M."/>
            <person name="Lambert F.N."/>
            <person name="Vulpe C.D."/>
            <person name="Tuck P."/>
            <person name="Blalock B.J."/>
            <person name="Lin Y.-Y."/>
            <person name="Smith M.E."/>
            <person name="Ochoa-Acuna H."/>
            <person name="Chen M.-J.M."/>
            <person name="Childers C.P."/>
            <person name="Qu J."/>
            <person name="Dugan S."/>
            <person name="Lee S.L."/>
            <person name="Chao H."/>
            <person name="Dinh H."/>
            <person name="Han Y."/>
            <person name="Doddapaneni H."/>
            <person name="Worley K.C."/>
            <person name="Muzny D.M."/>
            <person name="Gibbs R.A."/>
            <person name="Richards S."/>
        </authorList>
    </citation>
    <scope>NUCLEOTIDE SEQUENCE</scope>
    <source>
        <strain evidence="4">HAZT.00-mixed</strain>
        <tissue evidence="4">Whole organism</tissue>
    </source>
</reference>
<comment type="similarity">
    <text evidence="1">Belongs to the NKAP family.</text>
</comment>
<proteinExistence type="inferred from homology"/>
<gene>
    <name evidence="4" type="ORF">HAZT_HAZT006501</name>
</gene>
<evidence type="ECO:0000256" key="2">
    <source>
        <dbReference type="SAM" id="MobiDB-lite"/>
    </source>
</evidence>
<reference evidence="4" key="1">
    <citation type="submission" date="2014-08" db="EMBL/GenBank/DDBJ databases">
        <authorList>
            <person name="Murali S."/>
            <person name="Richards S."/>
            <person name="Bandaranaike D."/>
            <person name="Bellair M."/>
            <person name="Blankenburg K."/>
            <person name="Chao H."/>
            <person name="Dinh H."/>
            <person name="Doddapaneni H."/>
            <person name="Dugan-Rocha S."/>
            <person name="Elkadiri S."/>
            <person name="Gnanaolivu R."/>
            <person name="Hughes D."/>
            <person name="Lee S."/>
            <person name="Li M."/>
            <person name="Ming W."/>
            <person name="Munidasa M."/>
            <person name="Muniz J."/>
            <person name="Nguyen L."/>
            <person name="Osuji N."/>
            <person name="Pu L.-L."/>
            <person name="Puazo M."/>
            <person name="Skinner E."/>
            <person name="Qu C."/>
            <person name="Quiroz J."/>
            <person name="Raj R."/>
            <person name="Weissenberger G."/>
            <person name="Xin Y."/>
            <person name="Zou X."/>
            <person name="Han Y."/>
            <person name="Worley K."/>
            <person name="Muzny D."/>
            <person name="Gibbs R."/>
        </authorList>
    </citation>
    <scope>NUCLEOTIDE SEQUENCE</scope>
    <source>
        <strain evidence="4">HAZT.00-mixed</strain>
        <tissue evidence="4">Whole organism</tissue>
    </source>
</reference>
<dbReference type="Proteomes" id="UP000711488">
    <property type="component" value="Unassembled WGS sequence"/>
</dbReference>
<accession>A0A6A0GY00</accession>
<dbReference type="PANTHER" id="PTHR13087">
    <property type="entry name" value="NF-KAPPA B ACTIVATING PROTEIN"/>
    <property type="match status" value="1"/>
</dbReference>
<protein>
    <recommendedName>
        <fullName evidence="3">NF-kappa-B-activating protein C-terminal domain-containing protein</fullName>
    </recommendedName>
</protein>
<dbReference type="InterPro" id="IPR040466">
    <property type="entry name" value="NKAP"/>
</dbReference>
<dbReference type="PANTHER" id="PTHR13087:SF0">
    <property type="entry name" value="NFKB ACTIVATING PROTEIN LIKE"/>
    <property type="match status" value="1"/>
</dbReference>
<dbReference type="AlphaFoldDB" id="A0A6A0GY00"/>
<name>A0A6A0GY00_HYAAZ</name>
<organism evidence="4">
    <name type="scientific">Hyalella azteca</name>
    <name type="common">Amphipod</name>
    <dbReference type="NCBI Taxonomy" id="294128"/>
    <lineage>
        <taxon>Eukaryota</taxon>
        <taxon>Metazoa</taxon>
        <taxon>Ecdysozoa</taxon>
        <taxon>Arthropoda</taxon>
        <taxon>Crustacea</taxon>
        <taxon>Multicrustacea</taxon>
        <taxon>Malacostraca</taxon>
        <taxon>Eumalacostraca</taxon>
        <taxon>Peracarida</taxon>
        <taxon>Amphipoda</taxon>
        <taxon>Senticaudata</taxon>
        <taxon>Talitrida</taxon>
        <taxon>Talitroidea</taxon>
        <taxon>Hyalellidae</taxon>
        <taxon>Hyalella</taxon>
    </lineage>
</organism>
<dbReference type="InterPro" id="IPR009269">
    <property type="entry name" value="NKAP_C"/>
</dbReference>
<dbReference type="Pfam" id="PF06047">
    <property type="entry name" value="Nkap_C"/>
    <property type="match status" value="1"/>
</dbReference>
<feature type="domain" description="NF-kappa-B-activating protein C-terminal" evidence="3">
    <location>
        <begin position="1"/>
        <end position="43"/>
    </location>
</feature>
<dbReference type="GO" id="GO:0003682">
    <property type="term" value="F:chromatin binding"/>
    <property type="evidence" value="ECO:0007669"/>
    <property type="project" value="InterPro"/>
</dbReference>
<evidence type="ECO:0000313" key="4">
    <source>
        <dbReference type="EMBL" id="KAA0192266.1"/>
    </source>
</evidence>
<feature type="compositionally biased region" description="Gly residues" evidence="2">
    <location>
        <begin position="51"/>
        <end position="60"/>
    </location>
</feature>
<evidence type="ECO:0000259" key="3">
    <source>
        <dbReference type="Pfam" id="PF06047"/>
    </source>
</evidence>
<dbReference type="GO" id="GO:0010468">
    <property type="term" value="P:regulation of gene expression"/>
    <property type="evidence" value="ECO:0007669"/>
    <property type="project" value="TreeGrafter"/>
</dbReference>
<evidence type="ECO:0000256" key="1">
    <source>
        <dbReference type="ARBA" id="ARBA00009313"/>
    </source>
</evidence>
<reference evidence="4" key="2">
    <citation type="journal article" date="2018" name="Environ. Sci. Technol.">
        <title>The Toxicogenome of Hyalella azteca: A Model for Sediment Ecotoxicology and Evolutionary Toxicology.</title>
        <authorList>
            <person name="Poynton H.C."/>
            <person name="Hasenbein S."/>
            <person name="Benoit J.B."/>
            <person name="Sepulveda M.S."/>
            <person name="Poelchau M.F."/>
            <person name="Hughes D.S.T."/>
            <person name="Murali S.C."/>
            <person name="Chen S."/>
            <person name="Glastad K.M."/>
            <person name="Goodisman M.A.D."/>
            <person name="Werren J.H."/>
            <person name="Vineis J.H."/>
            <person name="Bowen J.L."/>
            <person name="Friedrich M."/>
            <person name="Jones J."/>
            <person name="Robertson H.M."/>
            <person name="Feyereisen R."/>
            <person name="Mechler-Hickson A."/>
            <person name="Mathers N."/>
            <person name="Lee C.E."/>
            <person name="Colbourne J.K."/>
            <person name="Biales A."/>
            <person name="Johnston J.S."/>
            <person name="Wellborn G.A."/>
            <person name="Rosendale A.J."/>
            <person name="Cridge A.G."/>
            <person name="Munoz-Torres M.C."/>
            <person name="Bain P.A."/>
            <person name="Manny A.R."/>
            <person name="Major K.M."/>
            <person name="Lambert F.N."/>
            <person name="Vulpe C.D."/>
            <person name="Tuck P."/>
            <person name="Blalock B.J."/>
            <person name="Lin Y.Y."/>
            <person name="Smith M.E."/>
            <person name="Ochoa-Acuna H."/>
            <person name="Chen M.M."/>
            <person name="Childers C.P."/>
            <person name="Qu J."/>
            <person name="Dugan S."/>
            <person name="Lee S.L."/>
            <person name="Chao H."/>
            <person name="Dinh H."/>
            <person name="Han Y."/>
            <person name="Doddapaneni H."/>
            <person name="Worley K.C."/>
            <person name="Muzny D.M."/>
            <person name="Gibbs R.A."/>
            <person name="Richards S."/>
        </authorList>
    </citation>
    <scope>NUCLEOTIDE SEQUENCE</scope>
    <source>
        <strain evidence="4">HAZT.00-mixed</strain>
        <tissue evidence="4">Whole organism</tissue>
    </source>
</reference>
<feature type="region of interest" description="Disordered" evidence="2">
    <location>
        <begin position="48"/>
        <end position="112"/>
    </location>
</feature>
<sequence length="112" mass="12040">MEAVRLRKENQIYSADEKRALALFSREERAKRESKILTQFRDIEREEEGVGELGGGGRGGTKGRRREWGTRGAGGLGGAGGVGRVRGSWGIGRAGRTRGTEGVLGRTVGRGN</sequence>
<feature type="compositionally biased region" description="Gly residues" evidence="2">
    <location>
        <begin position="71"/>
        <end position="93"/>
    </location>
</feature>
<dbReference type="GO" id="GO:0005634">
    <property type="term" value="C:nucleus"/>
    <property type="evidence" value="ECO:0007669"/>
    <property type="project" value="TreeGrafter"/>
</dbReference>
<comment type="caution">
    <text evidence="4">The sequence shown here is derived from an EMBL/GenBank/DDBJ whole genome shotgun (WGS) entry which is preliminary data.</text>
</comment>
<dbReference type="EMBL" id="JQDR03011752">
    <property type="protein sequence ID" value="KAA0192266.1"/>
    <property type="molecule type" value="Genomic_DNA"/>
</dbReference>